<dbReference type="AlphaFoldDB" id="Q2URY9"/>
<dbReference type="HOGENOM" id="CLU_1824911_0_0_1"/>
<proteinExistence type="predicted"/>
<name>Q2URY9_ASPOR</name>
<keyword evidence="2" id="KW-1185">Reference proteome</keyword>
<accession>Q2URY9</accession>
<reference evidence="1 2" key="1">
    <citation type="journal article" date="2005" name="Nature">
        <title>Genome sequencing and analysis of Aspergillus oryzae.</title>
        <authorList>
            <person name="Machida M."/>
            <person name="Asai K."/>
            <person name="Sano M."/>
            <person name="Tanaka T."/>
            <person name="Kumagai T."/>
            <person name="Terai G."/>
            <person name="Kusumoto K."/>
            <person name="Arima T."/>
            <person name="Akita O."/>
            <person name="Kashiwagi Y."/>
            <person name="Abe K."/>
            <person name="Gomi K."/>
            <person name="Horiuchi H."/>
            <person name="Kitamoto K."/>
            <person name="Kobayashi T."/>
            <person name="Takeuchi M."/>
            <person name="Denning D.W."/>
            <person name="Galagan J.E."/>
            <person name="Nierman W.C."/>
            <person name="Yu J."/>
            <person name="Archer D.B."/>
            <person name="Bennett J.W."/>
            <person name="Bhatnagar D."/>
            <person name="Cleveland T.E."/>
            <person name="Fedorova N.D."/>
            <person name="Gotoh O."/>
            <person name="Horikawa H."/>
            <person name="Hosoyama A."/>
            <person name="Ichinomiya M."/>
            <person name="Igarashi R."/>
            <person name="Iwashita K."/>
            <person name="Juvvadi P.R."/>
            <person name="Kato M."/>
            <person name="Kato Y."/>
            <person name="Kin T."/>
            <person name="Kokubun A."/>
            <person name="Maeda H."/>
            <person name="Maeyama N."/>
            <person name="Maruyama J."/>
            <person name="Nagasaki H."/>
            <person name="Nakajima T."/>
            <person name="Oda K."/>
            <person name="Okada K."/>
            <person name="Paulsen I."/>
            <person name="Sakamoto K."/>
            <person name="Sawano T."/>
            <person name="Takahashi M."/>
            <person name="Takase K."/>
            <person name="Terabayashi Y."/>
            <person name="Wortman J."/>
            <person name="Yamada O."/>
            <person name="Yamagata Y."/>
            <person name="Anazawa H."/>
            <person name="Hata Y."/>
            <person name="Koide Y."/>
            <person name="Komori T."/>
            <person name="Koyama Y."/>
            <person name="Minetoki T."/>
            <person name="Suharnan S."/>
            <person name="Tanaka A."/>
            <person name="Isono K."/>
            <person name="Kuhara S."/>
            <person name="Ogasawara N."/>
            <person name="Kikuchi H."/>
        </authorList>
    </citation>
    <scope>NUCLEOTIDE SEQUENCE [LARGE SCALE GENOMIC DNA]</scope>
    <source>
        <strain evidence="2">ATCC 42149 / RIB 40</strain>
    </source>
</reference>
<organism evidence="1 2">
    <name type="scientific">Aspergillus oryzae (strain ATCC 42149 / RIB 40)</name>
    <name type="common">Yellow koji mold</name>
    <dbReference type="NCBI Taxonomy" id="510516"/>
    <lineage>
        <taxon>Eukaryota</taxon>
        <taxon>Fungi</taxon>
        <taxon>Dikarya</taxon>
        <taxon>Ascomycota</taxon>
        <taxon>Pezizomycotina</taxon>
        <taxon>Eurotiomycetes</taxon>
        <taxon>Eurotiomycetidae</taxon>
        <taxon>Eurotiales</taxon>
        <taxon>Aspergillaceae</taxon>
        <taxon>Aspergillus</taxon>
        <taxon>Aspergillus subgen. Circumdati</taxon>
    </lineage>
</organism>
<dbReference type="STRING" id="510516.Q2URY9"/>
<dbReference type="Proteomes" id="UP000006564">
    <property type="component" value="Chromosome 1"/>
</dbReference>
<dbReference type="RefSeq" id="XP_023089041.1">
    <property type="nucleotide sequence ID" value="XM_023234010.1"/>
</dbReference>
<evidence type="ECO:0000313" key="1">
    <source>
        <dbReference type="EMBL" id="BAE55676.1"/>
    </source>
</evidence>
<dbReference type="EMBL" id="AP007151">
    <property type="protein sequence ID" value="BAE55676.1"/>
    <property type="molecule type" value="Genomic_DNA"/>
</dbReference>
<dbReference type="GeneID" id="10098397"/>
<evidence type="ECO:0000313" key="2">
    <source>
        <dbReference type="Proteomes" id="UP000006564"/>
    </source>
</evidence>
<dbReference type="KEGG" id="aor:AO090005000634"/>
<protein>
    <submittedName>
        <fullName evidence="1">DNA, SC005</fullName>
    </submittedName>
</protein>
<sequence length="141" mass="14983">MIGVGILAPGAGSMQVTVKTDLVHGFTSVTNIVFAFDWQSLLTKSAGHAAFFGFAAELKDPRDFPKALCLLQSIDISLYIIAAVVIYRYAGVDVASPALGSASPVVSKVAYGIALPTLLGRYCRESVGPCLDHRRSYSCLQ</sequence>
<gene>
    <name evidence="1" type="ORF">AO090005000634</name>
</gene>